<feature type="compositionally biased region" description="Low complexity" evidence="1">
    <location>
        <begin position="137"/>
        <end position="148"/>
    </location>
</feature>
<name>A0AAN6PK22_9PEZI</name>
<feature type="region of interest" description="Disordered" evidence="1">
    <location>
        <begin position="320"/>
        <end position="342"/>
    </location>
</feature>
<evidence type="ECO:0000256" key="2">
    <source>
        <dbReference type="SAM" id="Phobius"/>
    </source>
</evidence>
<dbReference type="Proteomes" id="UP001303115">
    <property type="component" value="Unassembled WGS sequence"/>
</dbReference>
<feature type="compositionally biased region" description="Basic and acidic residues" evidence="1">
    <location>
        <begin position="52"/>
        <end position="65"/>
    </location>
</feature>
<evidence type="ECO:0000313" key="3">
    <source>
        <dbReference type="EMBL" id="KAK4040484.1"/>
    </source>
</evidence>
<feature type="transmembrane region" description="Helical" evidence="2">
    <location>
        <begin position="299"/>
        <end position="318"/>
    </location>
</feature>
<keyword evidence="4" id="KW-1185">Reference proteome</keyword>
<keyword evidence="2" id="KW-1133">Transmembrane helix</keyword>
<dbReference type="EMBL" id="MU854376">
    <property type="protein sequence ID" value="KAK4040484.1"/>
    <property type="molecule type" value="Genomic_DNA"/>
</dbReference>
<sequence length="864" mass="92085">MPYSDNLYSALDEEADIEPIGVGETSTQDGDQGLGVTPQHAWLDSNTGSADAHADHDVGDGEDPHLLSPTDGYFGTASGPSPGTVVPASSNVPHVPNVLVEDPSLQRSTAEGKAREAEQERLRNGRRVSNSDDGDTSAYHPSHAAAASRNGASSTYTMTPTQQRVAPSSQLGATYYAPSSSSRIPPAATPSSYTTYSTPASSTYHGEPFSFLPREAPPAYTPSPTSPSNPQHSGGYSTFPYGRDATVNMGRPEETQGLLAHQPESMRDRNSGDLDELALTWRGRMRRARQHVNWGNCKIVLIMLVLLFVTAGFLASLVTGTTGSTGRHSPQVDRPDTEPGEPNMSYPEVDGDFSWDPVFFCKDAQIHRHVQMYDADFGTNKQLVLVERTTDDDGRRGWGEVHVQGAVIFRRAGPDTPKSAVTVETTITDERLQVHLSWDADRGSLNIIVPHRVEWSQDRPRACVNIKVTVWVPEASDLLRLDTDVVHLDIKLLDNLSLSVGDEGTKLSSTVGAITSASTGSTARDDKLIDVASPPPPSFLFRSRIIDVRTTAAPITGIWPLYDYLGLQSTSGNIRVAVSPQDADASDNPPKPAILYVKSLSGNVDLREPIHAAEATFRIAQSFSVAEDRRRAEGKVEAYLPPGREYRVDVHTTSGDITAAAAFSSSAGFRSTSGTVSVELLPVLDVALLGGESGGAREVELSTASTSGATDVRVLEPLWVGTTTTTDGLGVVLQGGSMGRGRRGYVGLGVPPTARSPFALGTGGDWGSGKEKVNPLRCLYSTHTSTSADIKLRYPASWEGDVSLSSLTGALQVDGEGVKIIKAGSDWPGVNKNVLARKGEKGEGGRAVGKSTSGDVDFLVGEKK</sequence>
<reference evidence="4" key="1">
    <citation type="journal article" date="2023" name="Mol. Phylogenet. Evol.">
        <title>Genome-scale phylogeny and comparative genomics of the fungal order Sordariales.</title>
        <authorList>
            <person name="Hensen N."/>
            <person name="Bonometti L."/>
            <person name="Westerberg I."/>
            <person name="Brannstrom I.O."/>
            <person name="Guillou S."/>
            <person name="Cros-Aarteil S."/>
            <person name="Calhoun S."/>
            <person name="Haridas S."/>
            <person name="Kuo A."/>
            <person name="Mondo S."/>
            <person name="Pangilinan J."/>
            <person name="Riley R."/>
            <person name="LaButti K."/>
            <person name="Andreopoulos B."/>
            <person name="Lipzen A."/>
            <person name="Chen C."/>
            <person name="Yan M."/>
            <person name="Daum C."/>
            <person name="Ng V."/>
            <person name="Clum A."/>
            <person name="Steindorff A."/>
            <person name="Ohm R.A."/>
            <person name="Martin F."/>
            <person name="Silar P."/>
            <person name="Natvig D.O."/>
            <person name="Lalanne C."/>
            <person name="Gautier V."/>
            <person name="Ament-Velasquez S.L."/>
            <person name="Kruys A."/>
            <person name="Hutchinson M.I."/>
            <person name="Powell A.J."/>
            <person name="Barry K."/>
            <person name="Miller A.N."/>
            <person name="Grigoriev I.V."/>
            <person name="Debuchy R."/>
            <person name="Gladieux P."/>
            <person name="Hiltunen Thoren M."/>
            <person name="Johannesson H."/>
        </authorList>
    </citation>
    <scope>NUCLEOTIDE SEQUENCE [LARGE SCALE GENOMIC DNA]</scope>
    <source>
        <strain evidence="4">CBS 284.82</strain>
    </source>
</reference>
<feature type="compositionally biased region" description="Polar residues" evidence="1">
    <location>
        <begin position="150"/>
        <end position="172"/>
    </location>
</feature>
<evidence type="ECO:0000313" key="4">
    <source>
        <dbReference type="Proteomes" id="UP001303115"/>
    </source>
</evidence>
<feature type="compositionally biased region" description="Pro residues" evidence="1">
    <location>
        <begin position="215"/>
        <end position="227"/>
    </location>
</feature>
<keyword evidence="2" id="KW-0812">Transmembrane</keyword>
<proteinExistence type="predicted"/>
<evidence type="ECO:0000256" key="1">
    <source>
        <dbReference type="SAM" id="MobiDB-lite"/>
    </source>
</evidence>
<feature type="compositionally biased region" description="Low complexity" evidence="1">
    <location>
        <begin position="177"/>
        <end position="204"/>
    </location>
</feature>
<organism evidence="3 4">
    <name type="scientific">Parachaetomium inaequale</name>
    <dbReference type="NCBI Taxonomy" id="2588326"/>
    <lineage>
        <taxon>Eukaryota</taxon>
        <taxon>Fungi</taxon>
        <taxon>Dikarya</taxon>
        <taxon>Ascomycota</taxon>
        <taxon>Pezizomycotina</taxon>
        <taxon>Sordariomycetes</taxon>
        <taxon>Sordariomycetidae</taxon>
        <taxon>Sordariales</taxon>
        <taxon>Chaetomiaceae</taxon>
        <taxon>Parachaetomium</taxon>
    </lineage>
</organism>
<feature type="compositionally biased region" description="Basic and acidic residues" evidence="1">
    <location>
        <begin position="110"/>
        <end position="123"/>
    </location>
</feature>
<keyword evidence="2" id="KW-0472">Membrane</keyword>
<evidence type="ECO:0008006" key="5">
    <source>
        <dbReference type="Google" id="ProtNLM"/>
    </source>
</evidence>
<gene>
    <name evidence="3" type="ORF">C8A01DRAFT_35525</name>
</gene>
<comment type="caution">
    <text evidence="3">The sequence shown here is derived from an EMBL/GenBank/DDBJ whole genome shotgun (WGS) entry which is preliminary data.</text>
</comment>
<feature type="region of interest" description="Disordered" evidence="1">
    <location>
        <begin position="1"/>
        <end position="249"/>
    </location>
</feature>
<dbReference type="AlphaFoldDB" id="A0AAN6PK22"/>
<accession>A0AAN6PK22</accession>
<protein>
    <recommendedName>
        <fullName evidence="5">Adhesin domain-containing protein</fullName>
    </recommendedName>
</protein>